<name>A0A917LXI7_9BACL</name>
<gene>
    <name evidence="1" type="ORF">GCM10010918_19730</name>
</gene>
<sequence length="554" mass="63655">MRKTIIIAAIFIAVSVLTAVLLLNTSENKVKATIFESDQELNVTVMNWKAKLNEKKGIHLLYEKYSETRYEYWLFFNQNDNKNLYQKFKMDVVEDNGVVKIRINDVNANNDNEVKHSFAANFLISNEPSSIEVYYNGEQQSFEMTNIKTGDQQIHTKFDGKFLKLSKPVIVDGRKRLLPMKDTLEQMGWEFEMSSGKITITYHTPNSSLSHYLQLQEEPNLRIVDGILYVHMYYLGTITNTEVAWDEDAHTINISTEEIDDNDEDWNVFDEDESELSDKESVRVNYGKYGRSATLQALSKLYQELEQEGNSADDVLGFYPMDGHSGYFNTPMDVVAFGSTGMDGAHYGFLTDFGMVADLEEAPIVLVSPMDFDQPAVVVANNIREFIRIVMIDSSLLYMGYQNEQDYLEQNAAPEYESTQEDLENGRIVRERLEERLHPPVIQDPYTYSEKVRAERMKQIIVPTQDELGILNEHPKDAGRQHITIVLDEDIGKRELETFLSNATYASKLALFRDYHLNLERFVYNEAGIDKAILSEMKSLGLQDEIARIKANRP</sequence>
<reference evidence="1 2" key="1">
    <citation type="journal article" date="2014" name="Int. J. Syst. Evol. Microbiol.">
        <title>Complete genome sequence of Corynebacterium casei LMG S-19264T (=DSM 44701T), isolated from a smear-ripened cheese.</title>
        <authorList>
            <consortium name="US DOE Joint Genome Institute (JGI-PGF)"/>
            <person name="Walter F."/>
            <person name="Albersmeier A."/>
            <person name="Kalinowski J."/>
            <person name="Ruckert C."/>
        </authorList>
    </citation>
    <scope>NUCLEOTIDE SEQUENCE [LARGE SCALE GENOMIC DNA]</scope>
    <source>
        <strain evidence="1 2">CGMCC 1.15286</strain>
    </source>
</reference>
<dbReference type="EMBL" id="BMHY01000003">
    <property type="protein sequence ID" value="GGG65533.1"/>
    <property type="molecule type" value="Genomic_DNA"/>
</dbReference>
<dbReference type="Proteomes" id="UP000600247">
    <property type="component" value="Unassembled WGS sequence"/>
</dbReference>
<comment type="caution">
    <text evidence="1">The sequence shown here is derived from an EMBL/GenBank/DDBJ whole genome shotgun (WGS) entry which is preliminary data.</text>
</comment>
<accession>A0A917LXI7</accession>
<evidence type="ECO:0000313" key="1">
    <source>
        <dbReference type="EMBL" id="GGG65533.1"/>
    </source>
</evidence>
<proteinExistence type="predicted"/>
<evidence type="ECO:0000313" key="2">
    <source>
        <dbReference type="Proteomes" id="UP000600247"/>
    </source>
</evidence>
<protein>
    <submittedName>
        <fullName evidence="1">Uncharacterized protein</fullName>
    </submittedName>
</protein>
<keyword evidence="2" id="KW-1185">Reference proteome</keyword>
<dbReference type="AlphaFoldDB" id="A0A917LXI7"/>
<organism evidence="1 2">
    <name type="scientific">Paenibacillus radicis</name>
    <name type="common">ex Gao et al. 2016</name>
    <dbReference type="NCBI Taxonomy" id="1737354"/>
    <lineage>
        <taxon>Bacteria</taxon>
        <taxon>Bacillati</taxon>
        <taxon>Bacillota</taxon>
        <taxon>Bacilli</taxon>
        <taxon>Bacillales</taxon>
        <taxon>Paenibacillaceae</taxon>
        <taxon>Paenibacillus</taxon>
    </lineage>
</organism>